<reference evidence="3" key="1">
    <citation type="submission" date="2021-11" db="EMBL/GenBank/DDBJ databases">
        <title>Vibrio ZSDE26 sp. nov. and Vibrio ZSDZ34 sp. nov., isolated from coastal seawater in Qingdao.</title>
        <authorList>
            <person name="Zhang P."/>
        </authorList>
    </citation>
    <scope>NUCLEOTIDE SEQUENCE</scope>
    <source>
        <strain evidence="3">ZSDE26</strain>
    </source>
</reference>
<evidence type="ECO:0000256" key="1">
    <source>
        <dbReference type="ARBA" id="ARBA00023002"/>
    </source>
</evidence>
<name>A0A9X2BJ68_9VIBR</name>
<keyword evidence="1" id="KW-0560">Oxidoreductase</keyword>
<protein>
    <submittedName>
        <fullName evidence="3">Aldo/keto reductase</fullName>
    </submittedName>
</protein>
<dbReference type="InterPro" id="IPR050523">
    <property type="entry name" value="AKR_Detox_Biosynth"/>
</dbReference>
<evidence type="ECO:0000259" key="2">
    <source>
        <dbReference type="Pfam" id="PF00248"/>
    </source>
</evidence>
<comment type="caution">
    <text evidence="3">The sequence shown here is derived from an EMBL/GenBank/DDBJ whole genome shotgun (WGS) entry which is preliminary data.</text>
</comment>
<organism evidence="3 4">
    <name type="scientific">Vibrio amylolyticus</name>
    <dbReference type="NCBI Taxonomy" id="2847292"/>
    <lineage>
        <taxon>Bacteria</taxon>
        <taxon>Pseudomonadati</taxon>
        <taxon>Pseudomonadota</taxon>
        <taxon>Gammaproteobacteria</taxon>
        <taxon>Vibrionales</taxon>
        <taxon>Vibrionaceae</taxon>
        <taxon>Vibrio</taxon>
    </lineage>
</organism>
<sequence length="328" mass="35935">MKTREIGKSGIEASVIGLGTWAMGGWMWGGTDEKAAIEAIHASLDNGVSLIDTAPAYGLGVSEEIVGKAIKGKRDQVVLATKCGLVWHTNKGNHFFDENGKPVHRYLGADAIQHEVEQSLKRLQTDYLDLYITHWQDPTTPVEETMEALLSLKKAGKIRAIGISNANQAELAKYQSCGVVDAVQEKYNLIDRQLEQTLLPTTIQTNVACLSYSSLAMGLLSGKVTPERLFTGDDQRITDPMFTIENRRWVQKFCQSIEPIARQKNISVAQLVIAATLQQPGITYALCGARNPQQAIENAAAGSVELSLEEVKFIDAKSLEFFGELELA</sequence>
<feature type="domain" description="NADP-dependent oxidoreductase" evidence="2">
    <location>
        <begin position="16"/>
        <end position="317"/>
    </location>
</feature>
<dbReference type="InterPro" id="IPR023210">
    <property type="entry name" value="NADP_OxRdtase_dom"/>
</dbReference>
<dbReference type="CDD" id="cd19149">
    <property type="entry name" value="AKR_AKR11B2"/>
    <property type="match status" value="1"/>
</dbReference>
<dbReference type="PRINTS" id="PR00069">
    <property type="entry name" value="ALDKETRDTASE"/>
</dbReference>
<gene>
    <name evidence="3" type="ORF">KP803_16625</name>
</gene>
<dbReference type="InterPro" id="IPR036812">
    <property type="entry name" value="NAD(P)_OxRdtase_dom_sf"/>
</dbReference>
<accession>A0A9X2BJ68</accession>
<dbReference type="Gene3D" id="3.20.20.100">
    <property type="entry name" value="NADP-dependent oxidoreductase domain"/>
    <property type="match status" value="1"/>
</dbReference>
<dbReference type="Pfam" id="PF00248">
    <property type="entry name" value="Aldo_ket_red"/>
    <property type="match status" value="1"/>
</dbReference>
<dbReference type="GO" id="GO:0016491">
    <property type="term" value="F:oxidoreductase activity"/>
    <property type="evidence" value="ECO:0007669"/>
    <property type="project" value="UniProtKB-KW"/>
</dbReference>
<dbReference type="GO" id="GO:0005829">
    <property type="term" value="C:cytosol"/>
    <property type="evidence" value="ECO:0007669"/>
    <property type="project" value="TreeGrafter"/>
</dbReference>
<dbReference type="InterPro" id="IPR020471">
    <property type="entry name" value="AKR"/>
</dbReference>
<proteinExistence type="predicted"/>
<evidence type="ECO:0000313" key="4">
    <source>
        <dbReference type="Proteomes" id="UP001139559"/>
    </source>
</evidence>
<dbReference type="SUPFAM" id="SSF51430">
    <property type="entry name" value="NAD(P)-linked oxidoreductase"/>
    <property type="match status" value="1"/>
</dbReference>
<dbReference type="PANTHER" id="PTHR43364:SF4">
    <property type="entry name" value="NAD(P)-LINKED OXIDOREDUCTASE SUPERFAMILY PROTEIN"/>
    <property type="match status" value="1"/>
</dbReference>
<dbReference type="AlphaFoldDB" id="A0A9X2BJ68"/>
<dbReference type="EMBL" id="JAJHVV010000011">
    <property type="protein sequence ID" value="MCK6264905.1"/>
    <property type="molecule type" value="Genomic_DNA"/>
</dbReference>
<dbReference type="RefSeq" id="WP_248009989.1">
    <property type="nucleotide sequence ID" value="NZ_JAJHVV010000011.1"/>
</dbReference>
<keyword evidence="4" id="KW-1185">Reference proteome</keyword>
<dbReference type="PANTHER" id="PTHR43364">
    <property type="entry name" value="NADH-SPECIFIC METHYLGLYOXAL REDUCTASE-RELATED"/>
    <property type="match status" value="1"/>
</dbReference>
<dbReference type="Proteomes" id="UP001139559">
    <property type="component" value="Unassembled WGS sequence"/>
</dbReference>
<evidence type="ECO:0000313" key="3">
    <source>
        <dbReference type="EMBL" id="MCK6264905.1"/>
    </source>
</evidence>